<name>A0ABP4XDN0_9ACTN</name>
<dbReference type="Proteomes" id="UP001500655">
    <property type="component" value="Unassembled WGS sequence"/>
</dbReference>
<organism evidence="1 2">
    <name type="scientific">Luedemannella helvata</name>
    <dbReference type="NCBI Taxonomy" id="349315"/>
    <lineage>
        <taxon>Bacteria</taxon>
        <taxon>Bacillati</taxon>
        <taxon>Actinomycetota</taxon>
        <taxon>Actinomycetes</taxon>
        <taxon>Micromonosporales</taxon>
        <taxon>Micromonosporaceae</taxon>
        <taxon>Luedemannella</taxon>
    </lineage>
</organism>
<protein>
    <submittedName>
        <fullName evidence="1">Uncharacterized protein</fullName>
    </submittedName>
</protein>
<evidence type="ECO:0000313" key="2">
    <source>
        <dbReference type="Proteomes" id="UP001500655"/>
    </source>
</evidence>
<proteinExistence type="predicted"/>
<keyword evidence="2" id="KW-1185">Reference proteome</keyword>
<reference evidence="2" key="1">
    <citation type="journal article" date="2019" name="Int. J. Syst. Evol. Microbiol.">
        <title>The Global Catalogue of Microorganisms (GCM) 10K type strain sequencing project: providing services to taxonomists for standard genome sequencing and annotation.</title>
        <authorList>
            <consortium name="The Broad Institute Genomics Platform"/>
            <consortium name="The Broad Institute Genome Sequencing Center for Infectious Disease"/>
            <person name="Wu L."/>
            <person name="Ma J."/>
        </authorList>
    </citation>
    <scope>NUCLEOTIDE SEQUENCE [LARGE SCALE GENOMIC DNA]</scope>
    <source>
        <strain evidence="2">JCM 13249</strain>
    </source>
</reference>
<accession>A0ABP4XDN0</accession>
<evidence type="ECO:0000313" key="1">
    <source>
        <dbReference type="EMBL" id="GAA1777576.1"/>
    </source>
</evidence>
<dbReference type="RefSeq" id="WP_344088640.1">
    <property type="nucleotide sequence ID" value="NZ_BAAALS010000055.1"/>
</dbReference>
<comment type="caution">
    <text evidence="1">The sequence shown here is derived from an EMBL/GenBank/DDBJ whole genome shotgun (WGS) entry which is preliminary data.</text>
</comment>
<sequence>MSHSFLGRPLETSASYLDSAAAARDLTDARLRDRAATFGLRLLAGLLDGVAADLASRDLAEVALVYDALSEQLADITKGPVEEIYLALVTLCEDPTAQRLVHKLPPPPQAHIDSLRQTVLQIKVTYLAPRGGAARRVIELLYRVENQPMARRIEHSFEWEDLPDDVRAHVIRTDERKLAYQLYPRPA</sequence>
<gene>
    <name evidence="1" type="ORF">GCM10009681_55960</name>
</gene>
<dbReference type="EMBL" id="BAAALS010000055">
    <property type="protein sequence ID" value="GAA1777576.1"/>
    <property type="molecule type" value="Genomic_DNA"/>
</dbReference>